<dbReference type="InterPro" id="IPR051262">
    <property type="entry name" value="SMP-30/CGR1_Lactonase"/>
</dbReference>
<dbReference type="OrthoDB" id="174393at2"/>
<dbReference type="Gene3D" id="2.120.10.30">
    <property type="entry name" value="TolB, C-terminal domain"/>
    <property type="match status" value="1"/>
</dbReference>
<evidence type="ECO:0000259" key="1">
    <source>
        <dbReference type="Pfam" id="PF08450"/>
    </source>
</evidence>
<dbReference type="Proteomes" id="UP000078486">
    <property type="component" value="Unassembled WGS sequence"/>
</dbReference>
<dbReference type="PANTHER" id="PTHR47572">
    <property type="entry name" value="LIPOPROTEIN-RELATED"/>
    <property type="match status" value="1"/>
</dbReference>
<dbReference type="STRING" id="1184151.AW736_18680"/>
<dbReference type="InterPro" id="IPR011042">
    <property type="entry name" value="6-blade_b-propeller_TolB-like"/>
</dbReference>
<gene>
    <name evidence="2" type="ORF">AW736_18680</name>
</gene>
<dbReference type="RefSeq" id="WP_068771821.1">
    <property type="nucleotide sequence ID" value="NZ_CP109796.1"/>
</dbReference>
<reference evidence="2 3" key="1">
    <citation type="submission" date="2016-01" db="EMBL/GenBank/DDBJ databases">
        <title>High potential of lignocellulose degradation of a new Verrucomicrobia species.</title>
        <authorList>
            <person name="Wang Y."/>
            <person name="Shi Y."/>
            <person name="Qiu Z."/>
            <person name="Liu S."/>
            <person name="Yang H."/>
        </authorList>
    </citation>
    <scope>NUCLEOTIDE SEQUENCE [LARGE SCALE GENOMIC DNA]</scope>
    <source>
        <strain evidence="2 3">TSB47</strain>
    </source>
</reference>
<feature type="domain" description="SMP-30/Gluconolactonase/LRE-like region" evidence="1">
    <location>
        <begin position="157"/>
        <end position="264"/>
    </location>
</feature>
<sequence length="286" mass="31257">MNPRPAAPLLPVSAAARFYDGRLARVRLNHPEGVAVDARDGALWCGGEHGELYRIGADGRSCEQRAGTGGYALGLCQARDGRLFLCDWARESVMIFDGDGRPSGELKGRDGDERLRLPNFPLLSRDERFLYVSDTRADGPGIWRFDLEDGRAELWMREACRGANGLALSPGGTEIFLVESRRPGVSRVPILPDGSAGRKEPFISFSGDEPDGLAFDDAGRLYIAIWHPSRIYRWSDAAGLELVIEDAAQDVLHHPTNIAFRGAGELFAANLGGWHLTRIDLSALST</sequence>
<dbReference type="SUPFAM" id="SSF63829">
    <property type="entry name" value="Calcium-dependent phosphotriesterase"/>
    <property type="match status" value="1"/>
</dbReference>
<dbReference type="Pfam" id="PF08450">
    <property type="entry name" value="SGL"/>
    <property type="match status" value="1"/>
</dbReference>
<dbReference type="PANTHER" id="PTHR47572:SF5">
    <property type="entry name" value="BLR2277 PROTEIN"/>
    <property type="match status" value="1"/>
</dbReference>
<organism evidence="2 3">
    <name type="scientific">Termitidicoccus mucosus</name>
    <dbReference type="NCBI Taxonomy" id="1184151"/>
    <lineage>
        <taxon>Bacteria</taxon>
        <taxon>Pseudomonadati</taxon>
        <taxon>Verrucomicrobiota</taxon>
        <taxon>Opitutia</taxon>
        <taxon>Opitutales</taxon>
        <taxon>Opitutaceae</taxon>
        <taxon>Termitidicoccus</taxon>
    </lineage>
</organism>
<evidence type="ECO:0000313" key="2">
    <source>
        <dbReference type="EMBL" id="OAM88101.1"/>
    </source>
</evidence>
<protein>
    <recommendedName>
        <fullName evidence="1">SMP-30/Gluconolactonase/LRE-like region domain-containing protein</fullName>
    </recommendedName>
</protein>
<dbReference type="AlphaFoldDB" id="A0A178IEP3"/>
<accession>A0A178IEP3</accession>
<proteinExistence type="predicted"/>
<keyword evidence="3" id="KW-1185">Reference proteome</keyword>
<evidence type="ECO:0000313" key="3">
    <source>
        <dbReference type="Proteomes" id="UP000078486"/>
    </source>
</evidence>
<comment type="caution">
    <text evidence="2">The sequence shown here is derived from an EMBL/GenBank/DDBJ whole genome shotgun (WGS) entry which is preliminary data.</text>
</comment>
<dbReference type="InterPro" id="IPR013658">
    <property type="entry name" value="SGL"/>
</dbReference>
<dbReference type="EMBL" id="LRRQ01000144">
    <property type="protein sequence ID" value="OAM88101.1"/>
    <property type="molecule type" value="Genomic_DNA"/>
</dbReference>
<name>A0A178IEP3_9BACT</name>